<evidence type="ECO:0000259" key="8">
    <source>
        <dbReference type="PROSITE" id="PS51914"/>
    </source>
</evidence>
<proteinExistence type="predicted"/>
<dbReference type="Pfam" id="PF12999">
    <property type="entry name" value="PRKCSH-like"/>
    <property type="match status" value="1"/>
</dbReference>
<protein>
    <recommendedName>
        <fullName evidence="1">Glucosidase 2 subunit beta</fullName>
    </recommendedName>
</protein>
<feature type="coiled-coil region" evidence="5">
    <location>
        <begin position="582"/>
        <end position="613"/>
    </location>
</feature>
<dbReference type="eggNOG" id="KOG2397">
    <property type="taxonomic scope" value="Eukaryota"/>
</dbReference>
<dbReference type="STRING" id="41875.K8ENZ4"/>
<feature type="region of interest" description="Disordered" evidence="6">
    <location>
        <begin position="197"/>
        <end position="453"/>
    </location>
</feature>
<evidence type="ECO:0000256" key="3">
    <source>
        <dbReference type="ARBA" id="ARBA00022824"/>
    </source>
</evidence>
<dbReference type="InterPro" id="IPR028146">
    <property type="entry name" value="PRKCSH_N"/>
</dbReference>
<dbReference type="PANTHER" id="PTHR12630">
    <property type="entry name" value="N-LINKED OLIGOSACCHARIDE PROCESSING"/>
    <property type="match status" value="1"/>
</dbReference>
<keyword evidence="2 7" id="KW-0732">Signal</keyword>
<dbReference type="Pfam" id="PF13015">
    <property type="entry name" value="PRKCSH_1"/>
    <property type="match status" value="1"/>
</dbReference>
<dbReference type="SUPFAM" id="SSF50911">
    <property type="entry name" value="Mannose 6-phosphate receptor domain"/>
    <property type="match status" value="1"/>
</dbReference>
<dbReference type="InterPro" id="IPR009011">
    <property type="entry name" value="Man6P_isomerase_rcpt-bd_dom_sf"/>
</dbReference>
<dbReference type="OrthoDB" id="28322at2759"/>
<organism evidence="9 10">
    <name type="scientific">Bathycoccus prasinos</name>
    <dbReference type="NCBI Taxonomy" id="41875"/>
    <lineage>
        <taxon>Eukaryota</taxon>
        <taxon>Viridiplantae</taxon>
        <taxon>Chlorophyta</taxon>
        <taxon>Mamiellophyceae</taxon>
        <taxon>Mamiellales</taxon>
        <taxon>Bathycoccaceae</taxon>
        <taxon>Bathycoccus</taxon>
    </lineage>
</organism>
<evidence type="ECO:0000256" key="1">
    <source>
        <dbReference type="ARBA" id="ARBA00022387"/>
    </source>
</evidence>
<feature type="signal peptide" evidence="7">
    <location>
        <begin position="1"/>
        <end position="20"/>
    </location>
</feature>
<dbReference type="InterPro" id="IPR044865">
    <property type="entry name" value="MRH_dom"/>
</dbReference>
<sequence length="618" mass="71670">MAFFFLVLIFFSLTTTSTIATKTNDNQKPKVVQKHFLGVDPLFQHKYSFDDDDDEKKFACNDGKTIIDFTKVNDNFCDCREDGSDEPGTNACSHAIHSHGFYCQNLGSTAKLIKSSFVNDNVCDCCDGSDEKFNTKKHCENTCSKDGMRTMESLREEVRDFEIGIRKKRNEYAKKMENAKKEAEKEVVRLQKAVEQLREEKEKNEAEEEKANEVFREKEKLKEEREEEEERKKKQEEEKEKVEEEEKRHHHPDDESKEEREMREMEEEMREIEREEGEVDRAAAKVAASDNNDEKKGEEDINREETDEERGRRIAEQWVHGDDNDHREGENEEEEDFIDGDYGHHDPYEEEDDYDEDGHYPPHDDDDDDFDDDDDDNNIGEERDVEASKKEKVGMFGRVKQMVMGNKKAKKKARGGGSDNEDDNKMGEEERALEDARKVKNEASRKANEAREKFEESNAKLSAFNAKIERLSSETDDETTKLLLGALSDQCFSTKADKYTYEICLFGQSKQDNHVRLGDMKSEITFDDSSGKRFAKFENGEKCWNGPKRSMTVELVCGSTESLFDVQEPSRCEYSSKLYTPIACDEKTLDEKKIELDSLAEREKNTNEEAEVEYVVNF</sequence>
<dbReference type="Gene3D" id="2.70.130.10">
    <property type="entry name" value="Mannose-6-phosphate receptor binding domain"/>
    <property type="match status" value="1"/>
</dbReference>
<feature type="compositionally biased region" description="Basic and acidic residues" evidence="6">
    <location>
        <begin position="197"/>
        <end position="263"/>
    </location>
</feature>
<evidence type="ECO:0000313" key="10">
    <source>
        <dbReference type="Proteomes" id="UP000198341"/>
    </source>
</evidence>
<evidence type="ECO:0000256" key="5">
    <source>
        <dbReference type="SAM" id="Coils"/>
    </source>
</evidence>
<dbReference type="InterPro" id="IPR039794">
    <property type="entry name" value="Gtb1-like"/>
</dbReference>
<name>K8ENZ4_9CHLO</name>
<evidence type="ECO:0000256" key="7">
    <source>
        <dbReference type="SAM" id="SignalP"/>
    </source>
</evidence>
<dbReference type="RefSeq" id="XP_007508831.1">
    <property type="nucleotide sequence ID" value="XM_007508769.1"/>
</dbReference>
<keyword evidence="3" id="KW-0256">Endoplasmic reticulum</keyword>
<evidence type="ECO:0000256" key="6">
    <source>
        <dbReference type="SAM" id="MobiDB-lite"/>
    </source>
</evidence>
<feature type="domain" description="MRH" evidence="8">
    <location>
        <begin position="489"/>
        <end position="586"/>
    </location>
</feature>
<dbReference type="Proteomes" id="UP000198341">
    <property type="component" value="Chromosome 15"/>
</dbReference>
<keyword evidence="10" id="KW-1185">Reference proteome</keyword>
<feature type="compositionally biased region" description="Basic and acidic residues" evidence="6">
    <location>
        <begin position="423"/>
        <end position="453"/>
    </location>
</feature>
<keyword evidence="4" id="KW-1015">Disulfide bond</keyword>
<dbReference type="EMBL" id="FO082264">
    <property type="protein sequence ID" value="CCO19917.1"/>
    <property type="molecule type" value="Genomic_DNA"/>
</dbReference>
<dbReference type="InterPro" id="IPR036607">
    <property type="entry name" value="PRKCSH"/>
</dbReference>
<dbReference type="GO" id="GO:0006491">
    <property type="term" value="P:N-glycan processing"/>
    <property type="evidence" value="ECO:0007669"/>
    <property type="project" value="TreeGrafter"/>
</dbReference>
<feature type="compositionally biased region" description="Acidic residues" evidence="6">
    <location>
        <begin position="330"/>
        <end position="339"/>
    </location>
</feature>
<dbReference type="PANTHER" id="PTHR12630:SF1">
    <property type="entry name" value="GLUCOSIDASE 2 SUBUNIT BETA"/>
    <property type="match status" value="1"/>
</dbReference>
<feature type="compositionally biased region" description="Basic and acidic residues" evidence="6">
    <location>
        <begin position="292"/>
        <end position="329"/>
    </location>
</feature>
<feature type="chain" id="PRO_5003917557" description="Glucosidase 2 subunit beta" evidence="7">
    <location>
        <begin position="21"/>
        <end position="618"/>
    </location>
</feature>
<accession>K8ENZ4</accession>
<dbReference type="GeneID" id="19011503"/>
<feature type="compositionally biased region" description="Acidic residues" evidence="6">
    <location>
        <begin position="264"/>
        <end position="278"/>
    </location>
</feature>
<dbReference type="GO" id="GO:0017177">
    <property type="term" value="C:glucosidase II complex"/>
    <property type="evidence" value="ECO:0007669"/>
    <property type="project" value="TreeGrafter"/>
</dbReference>
<reference evidence="9 10" key="1">
    <citation type="submission" date="2011-10" db="EMBL/GenBank/DDBJ databases">
        <authorList>
            <person name="Genoscope - CEA"/>
        </authorList>
    </citation>
    <scope>NUCLEOTIDE SEQUENCE [LARGE SCALE GENOMIC DNA]</scope>
    <source>
        <strain evidence="9 10">RCC 1105</strain>
    </source>
</reference>
<keyword evidence="5" id="KW-0175">Coiled coil</keyword>
<evidence type="ECO:0000256" key="4">
    <source>
        <dbReference type="ARBA" id="ARBA00023157"/>
    </source>
</evidence>
<evidence type="ECO:0000256" key="2">
    <source>
        <dbReference type="ARBA" id="ARBA00022729"/>
    </source>
</evidence>
<feature type="compositionally biased region" description="Acidic residues" evidence="6">
    <location>
        <begin position="364"/>
        <end position="379"/>
    </location>
</feature>
<dbReference type="KEGG" id="bpg:Bathy15g00210"/>
<feature type="compositionally biased region" description="Basic and acidic residues" evidence="6">
    <location>
        <begin position="380"/>
        <end position="393"/>
    </location>
</feature>
<dbReference type="PROSITE" id="PS51914">
    <property type="entry name" value="MRH"/>
    <property type="match status" value="1"/>
</dbReference>
<gene>
    <name evidence="9" type="ordered locus">Bathy15g00210</name>
</gene>
<evidence type="ECO:0000313" key="9">
    <source>
        <dbReference type="EMBL" id="CCO19917.1"/>
    </source>
</evidence>
<dbReference type="AlphaFoldDB" id="K8ENZ4"/>